<dbReference type="KEGG" id="psyt:DSAG12_01938"/>
<evidence type="ECO:0000259" key="2">
    <source>
        <dbReference type="PROSITE" id="PS50109"/>
    </source>
</evidence>
<reference evidence="5 6" key="1">
    <citation type="journal article" date="2020" name="Nature">
        <title>Isolation of an archaeon at the prokaryote-eukaryote interface.</title>
        <authorList>
            <person name="Imachi H."/>
            <person name="Nobu M.K."/>
            <person name="Nakahara N."/>
            <person name="Morono Y."/>
            <person name="Ogawara M."/>
            <person name="Takaki Y."/>
            <person name="Takano Y."/>
            <person name="Uematsu K."/>
            <person name="Ikuta T."/>
            <person name="Ito M."/>
            <person name="Matsui Y."/>
            <person name="Miyazaki M."/>
            <person name="Murata K."/>
            <person name="Saito Y."/>
            <person name="Sakai S."/>
            <person name="Song C."/>
            <person name="Tasumi E."/>
            <person name="Yamanaka Y."/>
            <person name="Yamaguchi T."/>
            <person name="Kamagata Y."/>
            <person name="Tamaki H."/>
            <person name="Takai K."/>
        </authorList>
    </citation>
    <scope>NUCLEOTIDE SEQUENCE [LARGE SCALE GENOMIC DNA]</scope>
    <source>
        <strain evidence="5 6">MK-D1</strain>
    </source>
</reference>
<dbReference type="Proteomes" id="UP000321408">
    <property type="component" value="Chromosome"/>
</dbReference>
<protein>
    <submittedName>
        <fullName evidence="5">ATP-binding protein</fullName>
    </submittedName>
</protein>
<evidence type="ECO:0000313" key="5">
    <source>
        <dbReference type="EMBL" id="QEE16109.1"/>
    </source>
</evidence>
<evidence type="ECO:0000313" key="6">
    <source>
        <dbReference type="Proteomes" id="UP000321408"/>
    </source>
</evidence>
<dbReference type="PROSITE" id="PS50112">
    <property type="entry name" value="PAS"/>
    <property type="match status" value="1"/>
</dbReference>
<dbReference type="InterPro" id="IPR003661">
    <property type="entry name" value="HisK_dim/P_dom"/>
</dbReference>
<proteinExistence type="predicted"/>
<dbReference type="PROSITE" id="PS50110">
    <property type="entry name" value="RESPONSE_REGULATORY"/>
    <property type="match status" value="1"/>
</dbReference>
<dbReference type="SUPFAM" id="SSF55874">
    <property type="entry name" value="ATPase domain of HSP90 chaperone/DNA topoisomerase II/histidine kinase"/>
    <property type="match status" value="1"/>
</dbReference>
<dbReference type="SUPFAM" id="SSF47384">
    <property type="entry name" value="Homodimeric domain of signal transducing histidine kinase"/>
    <property type="match status" value="1"/>
</dbReference>
<dbReference type="InterPro" id="IPR003594">
    <property type="entry name" value="HATPase_dom"/>
</dbReference>
<accession>A0A5B9DA52</accession>
<dbReference type="Gene3D" id="3.40.50.2300">
    <property type="match status" value="1"/>
</dbReference>
<evidence type="ECO:0000259" key="4">
    <source>
        <dbReference type="PROSITE" id="PS50112"/>
    </source>
</evidence>
<dbReference type="PANTHER" id="PTHR43065:SF42">
    <property type="entry name" value="TWO-COMPONENT SENSOR PPRA"/>
    <property type="match status" value="1"/>
</dbReference>
<dbReference type="GeneID" id="41329930"/>
<sequence length="505" mass="56828">MSKLNENFIEILLDNILDSVFFLNSNGKIIYMNKIAQNLTEWLLKSAQNKYFSDVFKLKKSKSDFETYDCFTEILQTKKPQICKKPSILITQSGKEIEVKCNFFPIFGENNEFLGCLIIAQDFTDKRKYENALQNAMRLNSLGQLSSGIAHDFNNVLTTILGNISLAKLNLDEKGEIFNLLNEAEEGIDKARVMTQQLLTFASENKTDKEILEISELLKNFVSFTLSGSNVKCNFRFSKDLMNVEGNRSQLGQFIHNIIVHAVHSMPVGGNIKISAKNIKIPKENNFELEQGNYVILTIQDNGIGMSESDLSHVFDPFYMSNMTGKDMGLAIVKDIIDQHNGTILIDSIVGEGTTFTIYLPAIFQDSSSFKDIKGEIPRKHGKVLVMDDEDIIRRVLSKMLTQLGYEAHVVNEGVSAIKTYKEFLANNDRFDVVILDLTIRGGMGGKETIENLLKIDPKVKVLASSGYTTDDIMTNYESYGFSGALVKPYRVNELDKALIDILNN</sequence>
<dbReference type="InterPro" id="IPR011006">
    <property type="entry name" value="CheY-like_superfamily"/>
</dbReference>
<dbReference type="SMART" id="SM00448">
    <property type="entry name" value="REC"/>
    <property type="match status" value="1"/>
</dbReference>
<dbReference type="CDD" id="cd00082">
    <property type="entry name" value="HisKA"/>
    <property type="match status" value="1"/>
</dbReference>
<feature type="domain" description="PAS" evidence="4">
    <location>
        <begin position="5"/>
        <end position="42"/>
    </location>
</feature>
<dbReference type="OrthoDB" id="8127at2157"/>
<dbReference type="Gene3D" id="1.10.287.130">
    <property type="match status" value="1"/>
</dbReference>
<dbReference type="RefSeq" id="WP_147662993.1">
    <property type="nucleotide sequence ID" value="NZ_CP042905.2"/>
</dbReference>
<dbReference type="InterPro" id="IPR036097">
    <property type="entry name" value="HisK_dim/P_sf"/>
</dbReference>
<dbReference type="PRINTS" id="PR00344">
    <property type="entry name" value="BCTRLSENSOR"/>
</dbReference>
<organism evidence="5 6">
    <name type="scientific">Promethearchaeum syntrophicum</name>
    <dbReference type="NCBI Taxonomy" id="2594042"/>
    <lineage>
        <taxon>Archaea</taxon>
        <taxon>Promethearchaeati</taxon>
        <taxon>Promethearchaeota</taxon>
        <taxon>Promethearchaeia</taxon>
        <taxon>Promethearchaeales</taxon>
        <taxon>Promethearchaeaceae</taxon>
        <taxon>Promethearchaeum</taxon>
    </lineage>
</organism>
<dbReference type="CDD" id="cd00130">
    <property type="entry name" value="PAS"/>
    <property type="match status" value="1"/>
</dbReference>
<dbReference type="EMBL" id="CP042905">
    <property type="protein sequence ID" value="QEE16109.1"/>
    <property type="molecule type" value="Genomic_DNA"/>
</dbReference>
<dbReference type="SUPFAM" id="SSF55785">
    <property type="entry name" value="PYP-like sensor domain (PAS domain)"/>
    <property type="match status" value="1"/>
</dbReference>
<keyword evidence="5" id="KW-0067">ATP-binding</keyword>
<dbReference type="InterPro" id="IPR000014">
    <property type="entry name" value="PAS"/>
</dbReference>
<feature type="domain" description="Response regulatory" evidence="3">
    <location>
        <begin position="383"/>
        <end position="503"/>
    </location>
</feature>
<dbReference type="CDD" id="cd00156">
    <property type="entry name" value="REC"/>
    <property type="match status" value="1"/>
</dbReference>
<dbReference type="InterPro" id="IPR035965">
    <property type="entry name" value="PAS-like_dom_sf"/>
</dbReference>
<keyword evidence="1" id="KW-0597">Phosphoprotein</keyword>
<dbReference type="InterPro" id="IPR001789">
    <property type="entry name" value="Sig_transdc_resp-reg_receiver"/>
</dbReference>
<gene>
    <name evidence="5" type="ORF">DSAG12_01938</name>
</gene>
<evidence type="ECO:0000256" key="1">
    <source>
        <dbReference type="ARBA" id="ARBA00022553"/>
    </source>
</evidence>
<reference evidence="5 6" key="2">
    <citation type="journal article" date="2024" name="Int. J. Syst. Evol. Microbiol.">
        <title>Promethearchaeum syntrophicum gen. nov., sp. nov., an anaerobic, obligately syntrophic archaeon, the first isolate of the lineage 'Asgard' archaea, and proposal of the new archaeal phylum Promethearchaeota phyl. nov. and kingdom Promethearchaeati regn. nov.</title>
        <authorList>
            <person name="Imachi H."/>
            <person name="Nobu M.K."/>
            <person name="Kato S."/>
            <person name="Takaki Y."/>
            <person name="Miyazaki M."/>
            <person name="Miyata M."/>
            <person name="Ogawara M."/>
            <person name="Saito Y."/>
            <person name="Sakai S."/>
            <person name="Tahara Y.O."/>
            <person name="Takano Y."/>
            <person name="Tasumi E."/>
            <person name="Uematsu K."/>
            <person name="Yoshimura T."/>
            <person name="Itoh T."/>
            <person name="Ohkuma M."/>
            <person name="Takai K."/>
        </authorList>
    </citation>
    <scope>NUCLEOTIDE SEQUENCE [LARGE SCALE GENOMIC DNA]</scope>
    <source>
        <strain evidence="5 6">MK-D1</strain>
    </source>
</reference>
<dbReference type="SUPFAM" id="SSF52172">
    <property type="entry name" value="CheY-like"/>
    <property type="match status" value="1"/>
</dbReference>
<dbReference type="NCBIfam" id="TIGR00229">
    <property type="entry name" value="sensory_box"/>
    <property type="match status" value="1"/>
</dbReference>
<dbReference type="Pfam" id="PF13426">
    <property type="entry name" value="PAS_9"/>
    <property type="match status" value="1"/>
</dbReference>
<dbReference type="InterPro" id="IPR036890">
    <property type="entry name" value="HATPase_C_sf"/>
</dbReference>
<name>A0A5B9DA52_9ARCH</name>
<dbReference type="InterPro" id="IPR005467">
    <property type="entry name" value="His_kinase_dom"/>
</dbReference>
<dbReference type="Pfam" id="PF02518">
    <property type="entry name" value="HATPase_c"/>
    <property type="match status" value="1"/>
</dbReference>
<dbReference type="GO" id="GO:0000155">
    <property type="term" value="F:phosphorelay sensor kinase activity"/>
    <property type="evidence" value="ECO:0007669"/>
    <property type="project" value="InterPro"/>
</dbReference>
<keyword evidence="6" id="KW-1185">Reference proteome</keyword>
<feature type="domain" description="Histidine kinase" evidence="2">
    <location>
        <begin position="148"/>
        <end position="364"/>
    </location>
</feature>
<dbReference type="AlphaFoldDB" id="A0A5B9DA52"/>
<evidence type="ECO:0000259" key="3">
    <source>
        <dbReference type="PROSITE" id="PS50110"/>
    </source>
</evidence>
<dbReference type="Gene3D" id="3.30.565.10">
    <property type="entry name" value="Histidine kinase-like ATPase, C-terminal domain"/>
    <property type="match status" value="1"/>
</dbReference>
<dbReference type="InterPro" id="IPR004358">
    <property type="entry name" value="Sig_transdc_His_kin-like_C"/>
</dbReference>
<dbReference type="Gene3D" id="3.30.450.20">
    <property type="entry name" value="PAS domain"/>
    <property type="match status" value="1"/>
</dbReference>
<keyword evidence="5" id="KW-0547">Nucleotide-binding</keyword>
<dbReference type="PROSITE" id="PS50109">
    <property type="entry name" value="HIS_KIN"/>
    <property type="match status" value="1"/>
</dbReference>
<dbReference type="PANTHER" id="PTHR43065">
    <property type="entry name" value="SENSOR HISTIDINE KINASE"/>
    <property type="match status" value="1"/>
</dbReference>
<dbReference type="SMART" id="SM00387">
    <property type="entry name" value="HATPase_c"/>
    <property type="match status" value="1"/>
</dbReference>
<dbReference type="SMART" id="SM00388">
    <property type="entry name" value="HisKA"/>
    <property type="match status" value="1"/>
</dbReference>
<dbReference type="Pfam" id="PF00072">
    <property type="entry name" value="Response_reg"/>
    <property type="match status" value="1"/>
</dbReference>